<evidence type="ECO:0000313" key="5">
    <source>
        <dbReference type="EMBL" id="CAF4821564.1"/>
    </source>
</evidence>
<dbReference type="Proteomes" id="UP000663880">
    <property type="component" value="Unassembled WGS sequence"/>
</dbReference>
<comment type="caution">
    <text evidence="5">The sequence shown here is derived from an EMBL/GenBank/DDBJ whole genome shotgun (WGS) entry which is preliminary data.</text>
</comment>
<proteinExistence type="predicted"/>
<dbReference type="PROSITE" id="PS50071">
    <property type="entry name" value="HOMEOBOX_2"/>
    <property type="match status" value="1"/>
</dbReference>
<dbReference type="EMBL" id="CAJOBZ010000008">
    <property type="protein sequence ID" value="CAF4821564.1"/>
    <property type="molecule type" value="Genomic_DNA"/>
</dbReference>
<keyword evidence="6" id="KW-1185">Reference proteome</keyword>
<reference evidence="5" key="1">
    <citation type="submission" date="2021-02" db="EMBL/GenBank/DDBJ databases">
        <authorList>
            <person name="Steward A R."/>
        </authorList>
    </citation>
    <scope>NUCLEOTIDE SEQUENCE</scope>
</reference>
<dbReference type="GO" id="GO:0003677">
    <property type="term" value="F:DNA binding"/>
    <property type="evidence" value="ECO:0007669"/>
    <property type="project" value="UniProtKB-UniRule"/>
</dbReference>
<organism evidence="5 6">
    <name type="scientific">Pieris macdunnoughi</name>
    <dbReference type="NCBI Taxonomy" id="345717"/>
    <lineage>
        <taxon>Eukaryota</taxon>
        <taxon>Metazoa</taxon>
        <taxon>Ecdysozoa</taxon>
        <taxon>Arthropoda</taxon>
        <taxon>Hexapoda</taxon>
        <taxon>Insecta</taxon>
        <taxon>Pterygota</taxon>
        <taxon>Neoptera</taxon>
        <taxon>Endopterygota</taxon>
        <taxon>Lepidoptera</taxon>
        <taxon>Glossata</taxon>
        <taxon>Ditrysia</taxon>
        <taxon>Papilionoidea</taxon>
        <taxon>Pieridae</taxon>
        <taxon>Pierinae</taxon>
        <taxon>Pieris</taxon>
    </lineage>
</organism>
<evidence type="ECO:0000256" key="1">
    <source>
        <dbReference type="ARBA" id="ARBA00004123"/>
    </source>
</evidence>
<evidence type="ECO:0000256" key="3">
    <source>
        <dbReference type="RuleBase" id="RU000682"/>
    </source>
</evidence>
<accession>A0A821QDJ7</accession>
<evidence type="ECO:0000256" key="2">
    <source>
        <dbReference type="PROSITE-ProRule" id="PRU00108"/>
    </source>
</evidence>
<evidence type="ECO:0000259" key="4">
    <source>
        <dbReference type="PROSITE" id="PS50071"/>
    </source>
</evidence>
<dbReference type="InterPro" id="IPR009057">
    <property type="entry name" value="Homeodomain-like_sf"/>
</dbReference>
<dbReference type="CDD" id="cd00086">
    <property type="entry name" value="homeodomain"/>
    <property type="match status" value="1"/>
</dbReference>
<dbReference type="Gene3D" id="1.10.10.60">
    <property type="entry name" value="Homeodomain-like"/>
    <property type="match status" value="1"/>
</dbReference>
<dbReference type="AlphaFoldDB" id="A0A821QDJ7"/>
<dbReference type="OrthoDB" id="6159439at2759"/>
<gene>
    <name evidence="5" type="ORF">PMACD_LOCUS4638</name>
</gene>
<dbReference type="GO" id="GO:0005634">
    <property type="term" value="C:nucleus"/>
    <property type="evidence" value="ECO:0007669"/>
    <property type="project" value="UniProtKB-SubCell"/>
</dbReference>
<dbReference type="SUPFAM" id="SSF46689">
    <property type="entry name" value="Homeodomain-like"/>
    <property type="match status" value="1"/>
</dbReference>
<keyword evidence="2 3" id="KW-0539">Nucleus</keyword>
<evidence type="ECO:0000313" key="6">
    <source>
        <dbReference type="Proteomes" id="UP000663880"/>
    </source>
</evidence>
<keyword evidence="2 3" id="KW-0238">DNA-binding</keyword>
<dbReference type="SMART" id="SM00389">
    <property type="entry name" value="HOX"/>
    <property type="match status" value="1"/>
</dbReference>
<keyword evidence="2 3" id="KW-0371">Homeobox</keyword>
<name>A0A821QDJ7_9NEOP</name>
<dbReference type="InterPro" id="IPR001356">
    <property type="entry name" value="HD"/>
</dbReference>
<dbReference type="Pfam" id="PF00046">
    <property type="entry name" value="Homeodomain"/>
    <property type="match status" value="1"/>
</dbReference>
<feature type="domain" description="Homeobox" evidence="4">
    <location>
        <begin position="50"/>
        <end position="129"/>
    </location>
</feature>
<feature type="DNA-binding region" description="Homeobox" evidence="2">
    <location>
        <begin position="52"/>
        <end position="130"/>
    </location>
</feature>
<sequence>MFDNILLNPITPLGNMSELTSWENRPFHTIWPEKKQLSDKDSLVTKIVRKKNKRMRTAYTTDQLLVLEDAYKRKKYIDAEGRHELAKRLNKKIVLQKSLPEEIQYPESYIFPQEIQNNFEGLKQQYCNNAYNSYASGFYFQNDANIYPTQYYPTNSTHYYQPSDLYNYGNCIENGYEWPTSTFNINEFQL</sequence>
<protein>
    <recommendedName>
        <fullName evidence="4">Homeobox domain-containing protein</fullName>
    </recommendedName>
</protein>
<comment type="subcellular location">
    <subcellularLocation>
        <location evidence="1 2 3">Nucleus</location>
    </subcellularLocation>
</comment>